<reference evidence="2" key="1">
    <citation type="journal article" date="2014" name="Int. J. Syst. Evol. Microbiol.">
        <title>Complete genome of a new Firmicutes species belonging to the dominant human colonic microbiota ('Ruminococcus bicirculans') reveals two chromosomes and a selective capacity to utilize plant glucans.</title>
        <authorList>
            <consortium name="NISC Comparative Sequencing Program"/>
            <person name="Wegmann U."/>
            <person name="Louis P."/>
            <person name="Goesmann A."/>
            <person name="Henrissat B."/>
            <person name="Duncan S.H."/>
            <person name="Flint H.J."/>
        </authorList>
    </citation>
    <scope>NUCLEOTIDE SEQUENCE</scope>
    <source>
        <strain evidence="2">CECT 7703</strain>
    </source>
</reference>
<keyword evidence="1" id="KW-1133">Transmembrane helix</keyword>
<evidence type="ECO:0000313" key="3">
    <source>
        <dbReference type="Proteomes" id="UP001180081"/>
    </source>
</evidence>
<proteinExistence type="predicted"/>
<protein>
    <submittedName>
        <fullName evidence="2">Uncharacterized protein</fullName>
    </submittedName>
</protein>
<evidence type="ECO:0000313" key="2">
    <source>
        <dbReference type="EMBL" id="MDN3577804.1"/>
    </source>
</evidence>
<feature type="transmembrane region" description="Helical" evidence="1">
    <location>
        <begin position="84"/>
        <end position="104"/>
    </location>
</feature>
<reference evidence="2" key="2">
    <citation type="submission" date="2023-06" db="EMBL/GenBank/DDBJ databases">
        <authorList>
            <person name="Lucena T."/>
            <person name="Sun Q."/>
        </authorList>
    </citation>
    <scope>NUCLEOTIDE SEQUENCE</scope>
    <source>
        <strain evidence="2">CECT 7703</strain>
    </source>
</reference>
<keyword evidence="1" id="KW-0812">Transmembrane</keyword>
<dbReference type="EMBL" id="JAUFPU010000018">
    <property type="protein sequence ID" value="MDN3577804.1"/>
    <property type="molecule type" value="Genomic_DNA"/>
</dbReference>
<gene>
    <name evidence="2" type="ORF">QWZ03_13605</name>
</gene>
<keyword evidence="3" id="KW-1185">Reference proteome</keyword>
<dbReference type="RefSeq" id="WP_290333217.1">
    <property type="nucleotide sequence ID" value="NZ_JAUFPU010000018.1"/>
</dbReference>
<keyword evidence="1" id="KW-0472">Membrane</keyword>
<name>A0ABT8B705_9NEIS</name>
<feature type="transmembrane region" description="Helical" evidence="1">
    <location>
        <begin position="36"/>
        <end position="63"/>
    </location>
</feature>
<organism evidence="2 3">
    <name type="scientific">Chitinimonas viridis</name>
    <dbReference type="NCBI Taxonomy" id="664880"/>
    <lineage>
        <taxon>Bacteria</taxon>
        <taxon>Pseudomonadati</taxon>
        <taxon>Pseudomonadota</taxon>
        <taxon>Betaproteobacteria</taxon>
        <taxon>Neisseriales</taxon>
        <taxon>Chitinibacteraceae</taxon>
        <taxon>Chitinimonas</taxon>
    </lineage>
</organism>
<evidence type="ECO:0000256" key="1">
    <source>
        <dbReference type="SAM" id="Phobius"/>
    </source>
</evidence>
<feature type="transmembrane region" description="Helical" evidence="1">
    <location>
        <begin position="124"/>
        <end position="145"/>
    </location>
</feature>
<sequence>MTLPLTAVSAALLALAFAWAVRLCWQRKDVVCGVGFLLAMLTATLGSLRFGGVAAVVPVHGFLAELTNWVLPTLVAFSAAPPRAALPVISLGLLATVMGWPELLRQVVNSLSLLVILLNASRGGWLSWLPALVGITGMAMAGFGIGTKGAWAGVPRLFFYHLLLMLAVLCLSYGLHKQAEHVEPVRP</sequence>
<feature type="transmembrane region" description="Helical" evidence="1">
    <location>
        <begin position="157"/>
        <end position="175"/>
    </location>
</feature>
<accession>A0ABT8B705</accession>
<dbReference type="Proteomes" id="UP001180081">
    <property type="component" value="Unassembled WGS sequence"/>
</dbReference>
<comment type="caution">
    <text evidence="2">The sequence shown here is derived from an EMBL/GenBank/DDBJ whole genome shotgun (WGS) entry which is preliminary data.</text>
</comment>